<sequence>MARSPHCGPAAVERSSPCARDNRRPIIFLCSAALLRLCSHVCGLHLASQLALAHPSTQQALSLSLSLSSGVLGGVQRSSAPGG</sequence>
<name>A0ACB9VTL1_CHAAC</name>
<reference evidence="1" key="1">
    <citation type="submission" date="2022-05" db="EMBL/GenBank/DDBJ databases">
        <title>Chromosome-level genome of Chaenocephalus aceratus.</title>
        <authorList>
            <person name="Park H."/>
        </authorList>
    </citation>
    <scope>NUCLEOTIDE SEQUENCE</scope>
    <source>
        <strain evidence="1">KU_202001</strain>
    </source>
</reference>
<evidence type="ECO:0000313" key="2">
    <source>
        <dbReference type="Proteomes" id="UP001057452"/>
    </source>
</evidence>
<keyword evidence="2" id="KW-1185">Reference proteome</keyword>
<proteinExistence type="predicted"/>
<evidence type="ECO:0000313" key="1">
    <source>
        <dbReference type="EMBL" id="KAI4803659.1"/>
    </source>
</evidence>
<protein>
    <submittedName>
        <fullName evidence="1">Uncharacterized protein</fullName>
    </submittedName>
</protein>
<dbReference type="EMBL" id="CM043799">
    <property type="protein sequence ID" value="KAI4803659.1"/>
    <property type="molecule type" value="Genomic_DNA"/>
</dbReference>
<accession>A0ACB9VTL1</accession>
<organism evidence="1 2">
    <name type="scientific">Chaenocephalus aceratus</name>
    <name type="common">Blackfin icefish</name>
    <name type="synonym">Chaenichthys aceratus</name>
    <dbReference type="NCBI Taxonomy" id="36190"/>
    <lineage>
        <taxon>Eukaryota</taxon>
        <taxon>Metazoa</taxon>
        <taxon>Chordata</taxon>
        <taxon>Craniata</taxon>
        <taxon>Vertebrata</taxon>
        <taxon>Euteleostomi</taxon>
        <taxon>Actinopterygii</taxon>
        <taxon>Neopterygii</taxon>
        <taxon>Teleostei</taxon>
        <taxon>Neoteleostei</taxon>
        <taxon>Acanthomorphata</taxon>
        <taxon>Eupercaria</taxon>
        <taxon>Perciformes</taxon>
        <taxon>Notothenioidei</taxon>
        <taxon>Channichthyidae</taxon>
        <taxon>Chaenocephalus</taxon>
    </lineage>
</organism>
<dbReference type="Proteomes" id="UP001057452">
    <property type="component" value="Chromosome 15"/>
</dbReference>
<gene>
    <name evidence="1" type="ORF">KUCAC02_025322</name>
</gene>
<comment type="caution">
    <text evidence="1">The sequence shown here is derived from an EMBL/GenBank/DDBJ whole genome shotgun (WGS) entry which is preliminary data.</text>
</comment>